<reference evidence="2" key="1">
    <citation type="submission" date="2020-11" db="EMBL/GenBank/DDBJ databases">
        <authorList>
            <person name="Tran Van P."/>
        </authorList>
    </citation>
    <scope>NUCLEOTIDE SEQUENCE</scope>
</reference>
<feature type="region of interest" description="Disordered" evidence="1">
    <location>
        <begin position="160"/>
        <end position="183"/>
    </location>
</feature>
<feature type="compositionally biased region" description="Basic and acidic residues" evidence="1">
    <location>
        <begin position="109"/>
        <end position="124"/>
    </location>
</feature>
<protein>
    <submittedName>
        <fullName evidence="2">Uncharacterized protein</fullName>
    </submittedName>
</protein>
<dbReference type="AlphaFoldDB" id="A0A7R9K6V4"/>
<evidence type="ECO:0000313" key="2">
    <source>
        <dbReference type="EMBL" id="CAD7604244.1"/>
    </source>
</evidence>
<proteinExistence type="predicted"/>
<organism evidence="2">
    <name type="scientific">Timema genevievae</name>
    <name type="common">Walking stick</name>
    <dbReference type="NCBI Taxonomy" id="629358"/>
    <lineage>
        <taxon>Eukaryota</taxon>
        <taxon>Metazoa</taxon>
        <taxon>Ecdysozoa</taxon>
        <taxon>Arthropoda</taxon>
        <taxon>Hexapoda</taxon>
        <taxon>Insecta</taxon>
        <taxon>Pterygota</taxon>
        <taxon>Neoptera</taxon>
        <taxon>Polyneoptera</taxon>
        <taxon>Phasmatodea</taxon>
        <taxon>Timematodea</taxon>
        <taxon>Timematoidea</taxon>
        <taxon>Timematidae</taxon>
        <taxon>Timema</taxon>
    </lineage>
</organism>
<feature type="compositionally biased region" description="Basic and acidic residues" evidence="1">
    <location>
        <begin position="58"/>
        <end position="73"/>
    </location>
</feature>
<feature type="region of interest" description="Disordered" evidence="1">
    <location>
        <begin position="1"/>
        <end position="125"/>
    </location>
</feature>
<feature type="compositionally biased region" description="Basic and acidic residues" evidence="1">
    <location>
        <begin position="86"/>
        <end position="102"/>
    </location>
</feature>
<evidence type="ECO:0000256" key="1">
    <source>
        <dbReference type="SAM" id="MobiDB-lite"/>
    </source>
</evidence>
<dbReference type="EMBL" id="OE843913">
    <property type="protein sequence ID" value="CAD7604244.1"/>
    <property type="molecule type" value="Genomic_DNA"/>
</dbReference>
<name>A0A7R9K6V4_TIMGE</name>
<feature type="compositionally biased region" description="Basic and acidic residues" evidence="1">
    <location>
        <begin position="35"/>
        <end position="51"/>
    </location>
</feature>
<feature type="compositionally biased region" description="Basic and acidic residues" evidence="1">
    <location>
        <begin position="7"/>
        <end position="22"/>
    </location>
</feature>
<gene>
    <name evidence="2" type="ORF">TGEB3V08_LOCUS9076</name>
</gene>
<sequence>MRMSSQELEHTRQEMKQGKGEKGWSCYEDVQSRVGAHETGDEARVRRDGHAMRMSSQELEHTRQEMKQGKGEKGWSCYEDVQSRVGAHETGDEARVRRDGHAMRMSSQELEHTRQEMKQGKAEKGWSCYEDVQSRVGAHETGDEARLRRDGHAMRMSRQELEHTRQEMKQGCPVKSWSTRDRR</sequence>
<accession>A0A7R9K6V4</accession>